<evidence type="ECO:0000313" key="1">
    <source>
        <dbReference type="EMBL" id="HCY81163.1"/>
    </source>
</evidence>
<organism evidence="1 2">
    <name type="scientific">Xanthomarina gelatinilytica</name>
    <dbReference type="NCBI Taxonomy" id="1137281"/>
    <lineage>
        <taxon>Bacteria</taxon>
        <taxon>Pseudomonadati</taxon>
        <taxon>Bacteroidota</taxon>
        <taxon>Flavobacteriia</taxon>
        <taxon>Flavobacteriales</taxon>
        <taxon>Flavobacteriaceae</taxon>
        <taxon>Xanthomarina</taxon>
    </lineage>
</organism>
<reference evidence="1 2" key="1">
    <citation type="journal article" date="2018" name="Nat. Biotechnol.">
        <title>A standardized bacterial taxonomy based on genome phylogeny substantially revises the tree of life.</title>
        <authorList>
            <person name="Parks D.H."/>
            <person name="Chuvochina M."/>
            <person name="Waite D.W."/>
            <person name="Rinke C."/>
            <person name="Skarshewski A."/>
            <person name="Chaumeil P.A."/>
            <person name="Hugenholtz P."/>
        </authorList>
    </citation>
    <scope>NUCLEOTIDE SEQUENCE [LARGE SCALE GENOMIC DNA]</scope>
    <source>
        <strain evidence="1">UBA10227</strain>
    </source>
</reference>
<gene>
    <name evidence="1" type="ORF">DHV22_05915</name>
</gene>
<proteinExistence type="predicted"/>
<dbReference type="EMBL" id="DPRK01000101">
    <property type="protein sequence ID" value="HCY81163.1"/>
    <property type="molecule type" value="Genomic_DNA"/>
</dbReference>
<comment type="caution">
    <text evidence="1">The sequence shown here is derived from an EMBL/GenBank/DDBJ whole genome shotgun (WGS) entry which is preliminary data.</text>
</comment>
<sequence>MNKDSISEIVELFKDEHEIKSFQVFCAKRFDAILNTATMQRWAAKKANPNAASRGFLMKWMETNAR</sequence>
<accession>A0A3D6BPR0</accession>
<protein>
    <submittedName>
        <fullName evidence="1">Uncharacterized protein</fullName>
    </submittedName>
</protein>
<evidence type="ECO:0000313" key="2">
    <source>
        <dbReference type="Proteomes" id="UP000263268"/>
    </source>
</evidence>
<name>A0A3D6BPR0_9FLAO</name>
<dbReference type="Proteomes" id="UP000263268">
    <property type="component" value="Unassembled WGS sequence"/>
</dbReference>
<dbReference type="AlphaFoldDB" id="A0A3D6BPR0"/>